<dbReference type="InterPro" id="IPR025875">
    <property type="entry name" value="Leu-rich_rpt_4"/>
</dbReference>
<proteinExistence type="predicted"/>
<evidence type="ECO:0000313" key="5">
    <source>
        <dbReference type="Proteomes" id="UP000618579"/>
    </source>
</evidence>
<keyword evidence="3" id="KW-0732">Signal</keyword>
<keyword evidence="2" id="KW-0677">Repeat</keyword>
<dbReference type="RefSeq" id="WP_171682929.1">
    <property type="nucleotide sequence ID" value="NZ_WHNZ01000016.1"/>
</dbReference>
<name>A0ABX1ZJQ6_9BACL</name>
<dbReference type="Proteomes" id="UP000618579">
    <property type="component" value="Unassembled WGS sequence"/>
</dbReference>
<dbReference type="EMBL" id="WHNZ01000016">
    <property type="protein sequence ID" value="NOV00056.1"/>
    <property type="molecule type" value="Genomic_DNA"/>
</dbReference>
<organism evidence="4 5">
    <name type="scientific">Paenibacillus planticolens</name>
    <dbReference type="NCBI Taxonomy" id="2654976"/>
    <lineage>
        <taxon>Bacteria</taxon>
        <taxon>Bacillati</taxon>
        <taxon>Bacillota</taxon>
        <taxon>Bacilli</taxon>
        <taxon>Bacillales</taxon>
        <taxon>Paenibacillaceae</taxon>
        <taxon>Paenibacillus</taxon>
    </lineage>
</organism>
<evidence type="ECO:0000256" key="1">
    <source>
        <dbReference type="ARBA" id="ARBA00022614"/>
    </source>
</evidence>
<dbReference type="SUPFAM" id="SSF52058">
    <property type="entry name" value="L domain-like"/>
    <property type="match status" value="1"/>
</dbReference>
<dbReference type="PANTHER" id="PTHR46652">
    <property type="entry name" value="LEUCINE-RICH REPEAT AND IQ DOMAIN-CONTAINING PROTEIN 1-RELATED"/>
    <property type="match status" value="1"/>
</dbReference>
<comment type="caution">
    <text evidence="4">The sequence shown here is derived from an EMBL/GenBank/DDBJ whole genome shotgun (WGS) entry which is preliminary data.</text>
</comment>
<dbReference type="InterPro" id="IPR001611">
    <property type="entry name" value="Leu-rich_rpt"/>
</dbReference>
<evidence type="ECO:0000313" key="4">
    <source>
        <dbReference type="EMBL" id="NOV00056.1"/>
    </source>
</evidence>
<keyword evidence="1" id="KW-0433">Leucine-rich repeat</keyword>
<evidence type="ECO:0008006" key="6">
    <source>
        <dbReference type="Google" id="ProtNLM"/>
    </source>
</evidence>
<feature type="signal peptide" evidence="3">
    <location>
        <begin position="1"/>
        <end position="25"/>
    </location>
</feature>
<dbReference type="Gene3D" id="3.80.10.10">
    <property type="entry name" value="Ribonuclease Inhibitor"/>
    <property type="match status" value="1"/>
</dbReference>
<evidence type="ECO:0000256" key="2">
    <source>
        <dbReference type="ARBA" id="ARBA00022737"/>
    </source>
</evidence>
<reference evidence="4 5" key="1">
    <citation type="submission" date="2019-10" db="EMBL/GenBank/DDBJ databases">
        <title>Description of Paenibacillus pedi sp. nov.</title>
        <authorList>
            <person name="Carlier A."/>
            <person name="Qi S."/>
        </authorList>
    </citation>
    <scope>NUCLEOTIDE SEQUENCE [LARGE SCALE GENOMIC DNA]</scope>
    <source>
        <strain evidence="4 5">LMG 31457</strain>
    </source>
</reference>
<protein>
    <recommendedName>
        <fullName evidence="6">Internalin-A</fullName>
    </recommendedName>
</protein>
<dbReference type="InterPro" id="IPR032675">
    <property type="entry name" value="LRR_dom_sf"/>
</dbReference>
<dbReference type="InterPro" id="IPR050836">
    <property type="entry name" value="SDS22/Internalin_LRR"/>
</dbReference>
<sequence length="367" mass="40190">MKEWKSMCCLLLCILMIGIMSPVSASEETVSFTDANLEAAVRDALNKPAGAITAEEIKGLTQLQASGRGIIDVSGIEYAVNLKSLNLSNNAIQDISRLRSLSKLETLIINGNQIAAVDALGSLTLLKSLWLMNNQISDVSAIGSLKQLEHLYLANNQISSLMGLGTLLQLQELNLALNRIKDISPIKTLSMLQSLNLEGNQISDISGLDRLGQLQWLSLAYNPVSNLTPLGGLTQLNYINQRGYPVSDSSKQILHQLENRGGIAEYALVIPAGAYVYDVNQDGITDANDINDMINYYLNVNNMKTKHPELKIAGNVIDPALLNKTSYIYDINRDGVADTNDINDAINFYLNLKDMKNKHPEFIVVAN</sequence>
<keyword evidence="5" id="KW-1185">Reference proteome</keyword>
<gene>
    <name evidence="4" type="ORF">GC097_08510</name>
</gene>
<dbReference type="InterPro" id="IPR003591">
    <property type="entry name" value="Leu-rich_rpt_typical-subtyp"/>
</dbReference>
<dbReference type="PROSITE" id="PS51450">
    <property type="entry name" value="LRR"/>
    <property type="match status" value="6"/>
</dbReference>
<accession>A0ABX1ZJQ6</accession>
<evidence type="ECO:0000256" key="3">
    <source>
        <dbReference type="SAM" id="SignalP"/>
    </source>
</evidence>
<dbReference type="Pfam" id="PF12799">
    <property type="entry name" value="LRR_4"/>
    <property type="match status" value="3"/>
</dbReference>
<dbReference type="SMART" id="SM00365">
    <property type="entry name" value="LRR_SD22"/>
    <property type="match status" value="6"/>
</dbReference>
<dbReference type="PANTHER" id="PTHR46652:SF3">
    <property type="entry name" value="LEUCINE-RICH REPEAT-CONTAINING PROTEIN 9"/>
    <property type="match status" value="1"/>
</dbReference>
<dbReference type="SMART" id="SM00369">
    <property type="entry name" value="LRR_TYP"/>
    <property type="match status" value="5"/>
</dbReference>
<feature type="chain" id="PRO_5046443297" description="Internalin-A" evidence="3">
    <location>
        <begin position="26"/>
        <end position="367"/>
    </location>
</feature>